<protein>
    <submittedName>
        <fullName evidence="3">Cell wall-binding protein</fullName>
    </submittedName>
</protein>
<feature type="domain" description="Mannosyl-glycoprotein endo-beta-N-acetylglucosamidase-like" evidence="2">
    <location>
        <begin position="55"/>
        <end position="111"/>
    </location>
</feature>
<evidence type="ECO:0000313" key="3">
    <source>
        <dbReference type="EMBL" id="NGU31948.1"/>
    </source>
</evidence>
<dbReference type="InterPro" id="IPR002901">
    <property type="entry name" value="MGlyc_endo_b_GlcNAc-like_dom"/>
</dbReference>
<comment type="caution">
    <text evidence="3">The sequence shown here is derived from an EMBL/GenBank/DDBJ whole genome shotgun (WGS) entry which is preliminary data.</text>
</comment>
<dbReference type="PANTHER" id="PTHR33308:SF10">
    <property type="entry name" value="EXO-GLUCOSAMINIDASE LYTG"/>
    <property type="match status" value="1"/>
</dbReference>
<evidence type="ECO:0000256" key="1">
    <source>
        <dbReference type="ARBA" id="ARBA00022801"/>
    </source>
</evidence>
<evidence type="ECO:0000313" key="4">
    <source>
        <dbReference type="Proteomes" id="UP000481454"/>
    </source>
</evidence>
<feature type="non-terminal residue" evidence="3">
    <location>
        <position position="115"/>
    </location>
</feature>
<accession>A0AAP6WQ03</accession>
<dbReference type="GO" id="GO:0004040">
    <property type="term" value="F:amidase activity"/>
    <property type="evidence" value="ECO:0007669"/>
    <property type="project" value="InterPro"/>
</dbReference>
<dbReference type="AlphaFoldDB" id="A0AAP6WQ03"/>
<name>A0AAP6WQ03_CLOPF</name>
<dbReference type="Pfam" id="PF01832">
    <property type="entry name" value="Glucosaminidase"/>
    <property type="match status" value="1"/>
</dbReference>
<sequence length="115" mass="12554">MKKLFIWSGIISLIFPLLFFFLIIGGSGEQPTPVNPNPNLTEEQLNFISQIVSGAKQSYEETGIFPSITMAQAILESGWGRSGLAIKANNLFGIKADSGWKGKVLEMPTQEHVNG</sequence>
<keyword evidence="1" id="KW-0378">Hydrolase</keyword>
<dbReference type="Proteomes" id="UP000481454">
    <property type="component" value="Unassembled WGS sequence"/>
</dbReference>
<dbReference type="RefSeq" id="WP_206530482.1">
    <property type="nucleotide sequence ID" value="NZ_JAALLZ010000078.1"/>
</dbReference>
<dbReference type="PANTHER" id="PTHR33308">
    <property type="entry name" value="PEPTIDOGLYCAN HYDROLASE FLGJ"/>
    <property type="match status" value="1"/>
</dbReference>
<proteinExistence type="predicted"/>
<reference evidence="3 4" key="1">
    <citation type="submission" date="2020-02" db="EMBL/GenBank/DDBJ databases">
        <title>Genomic Insights into the Phylogeny and Genetic Plasticity of the Human and Animal Enteric Pathogen Clostridium perfringens.</title>
        <authorList>
            <person name="Feng Y."/>
            <person name="Hu Y."/>
        </authorList>
    </citation>
    <scope>NUCLEOTIDE SEQUENCE [LARGE SCALE GENOMIC DNA]</scope>
    <source>
        <strain evidence="3 4">CP-40</strain>
    </source>
</reference>
<organism evidence="3 4">
    <name type="scientific">Clostridium perfringens</name>
    <dbReference type="NCBI Taxonomy" id="1502"/>
    <lineage>
        <taxon>Bacteria</taxon>
        <taxon>Bacillati</taxon>
        <taxon>Bacillota</taxon>
        <taxon>Clostridia</taxon>
        <taxon>Eubacteriales</taxon>
        <taxon>Clostridiaceae</taxon>
        <taxon>Clostridium</taxon>
    </lineage>
</organism>
<dbReference type="Gene3D" id="1.10.530.10">
    <property type="match status" value="1"/>
</dbReference>
<dbReference type="InterPro" id="IPR051056">
    <property type="entry name" value="Glycosyl_Hydrolase_73"/>
</dbReference>
<gene>
    <name evidence="3" type="ORF">G6Z34_18015</name>
</gene>
<dbReference type="EMBL" id="JAALLZ010000078">
    <property type="protein sequence ID" value="NGU31948.1"/>
    <property type="molecule type" value="Genomic_DNA"/>
</dbReference>
<evidence type="ECO:0000259" key="2">
    <source>
        <dbReference type="Pfam" id="PF01832"/>
    </source>
</evidence>